<evidence type="ECO:0000256" key="9">
    <source>
        <dbReference type="ARBA" id="ARBA00049563"/>
    </source>
</evidence>
<dbReference type="NCBIfam" id="TIGR00174">
    <property type="entry name" value="miaA"/>
    <property type="match status" value="1"/>
</dbReference>
<keyword evidence="7 10" id="KW-0067">ATP-binding</keyword>
<dbReference type="Gene3D" id="1.10.20.140">
    <property type="match status" value="1"/>
</dbReference>
<comment type="caution">
    <text evidence="10">Lacks conserved residue(s) required for the propagation of feature annotation.</text>
</comment>
<evidence type="ECO:0000256" key="4">
    <source>
        <dbReference type="ARBA" id="ARBA00022679"/>
    </source>
</evidence>
<dbReference type="EC" id="2.5.1.75" evidence="10"/>
<sequence>MKKAISILGPTHCGKTELAIEINKHFPTKIISVDSVQVYKGANIGSSKPNQKILDSIHHSLIDYLDPEDDFSVKDFLNEISNEFCDCKEDLLFVGGTMMYFYSLFNGISKLPEKNIQFREKLQEEAKNKGWKYMHERLGVIDPDAARSIRDSDSQRILRALEVNHLSKKTFSKLKTMKEKSVIEDYQKFTFAIIPKNKKTFKNQLKERFRKMLELGLIEETKTILERTSGKRIKVLETVGYKQVVDFLKDKTSFEEMIELATNASYQLAKRQITWLKKFDLDETFFSDDDDKVMKILSIIKN</sequence>
<evidence type="ECO:0000256" key="3">
    <source>
        <dbReference type="ARBA" id="ARBA00005842"/>
    </source>
</evidence>
<dbReference type="InterPro" id="IPR039657">
    <property type="entry name" value="Dimethylallyltransferase"/>
</dbReference>
<dbReference type="EMBL" id="AY744396">
    <property type="protein sequence ID" value="AAV34453.1"/>
    <property type="molecule type" value="Genomic_DNA"/>
</dbReference>
<dbReference type="PANTHER" id="PTHR11088">
    <property type="entry name" value="TRNA DIMETHYLALLYLTRANSFERASE"/>
    <property type="match status" value="1"/>
</dbReference>
<dbReference type="InterPro" id="IPR018022">
    <property type="entry name" value="IPT"/>
</dbReference>
<accession>Q5UF75</accession>
<dbReference type="GO" id="GO:0005524">
    <property type="term" value="F:ATP binding"/>
    <property type="evidence" value="ECO:0007669"/>
    <property type="project" value="UniProtKB-UniRule"/>
</dbReference>
<dbReference type="GO" id="GO:0006400">
    <property type="term" value="P:tRNA modification"/>
    <property type="evidence" value="ECO:0007669"/>
    <property type="project" value="TreeGrafter"/>
</dbReference>
<evidence type="ECO:0000256" key="7">
    <source>
        <dbReference type="ARBA" id="ARBA00022840"/>
    </source>
</evidence>
<evidence type="ECO:0000313" key="14">
    <source>
        <dbReference type="EMBL" id="AAV34453.1"/>
    </source>
</evidence>
<keyword evidence="4 10" id="KW-0808">Transferase</keyword>
<evidence type="ECO:0000256" key="10">
    <source>
        <dbReference type="HAMAP-Rule" id="MF_00185"/>
    </source>
</evidence>
<evidence type="ECO:0000256" key="8">
    <source>
        <dbReference type="ARBA" id="ARBA00022842"/>
    </source>
</evidence>
<dbReference type="SUPFAM" id="SSF52540">
    <property type="entry name" value="P-loop containing nucleoside triphosphate hydrolases"/>
    <property type="match status" value="1"/>
</dbReference>
<evidence type="ECO:0000256" key="11">
    <source>
        <dbReference type="RuleBase" id="RU003783"/>
    </source>
</evidence>
<evidence type="ECO:0000256" key="6">
    <source>
        <dbReference type="ARBA" id="ARBA00022741"/>
    </source>
</evidence>
<gene>
    <name evidence="10" type="primary">miaA</name>
    <name evidence="14" type="ORF">Red7D11_11</name>
</gene>
<comment type="subunit">
    <text evidence="10">Monomer.</text>
</comment>
<reference evidence="14" key="1">
    <citation type="journal article" date="2004" name="Environ. Microbiol.">
        <title>Different SAR86 subgroups harbour divergent proteorhodopsins.</title>
        <authorList>
            <person name="Sabehi G."/>
            <person name="Beja O."/>
            <person name="Suzuki M.T."/>
            <person name="Preston C.M."/>
            <person name="DeLong E.F."/>
        </authorList>
    </citation>
    <scope>NUCLEOTIDE SEQUENCE</scope>
</reference>
<comment type="function">
    <text evidence="2 10 12">Catalyzes the transfer of a dimethylallyl group onto the adenine at position 37 in tRNAs that read codons beginning with uridine, leading to the formation of N6-(dimethylallyl)adenosine (i(6)A).</text>
</comment>
<feature type="site" description="Interaction with substrate tRNA" evidence="10">
    <location>
        <position position="119"/>
    </location>
</feature>
<dbReference type="InterPro" id="IPR027417">
    <property type="entry name" value="P-loop_NTPase"/>
</dbReference>
<evidence type="ECO:0000256" key="5">
    <source>
        <dbReference type="ARBA" id="ARBA00022694"/>
    </source>
</evidence>
<evidence type="ECO:0000256" key="1">
    <source>
        <dbReference type="ARBA" id="ARBA00001946"/>
    </source>
</evidence>
<comment type="similarity">
    <text evidence="3 10 13">Belongs to the IPP transferase family.</text>
</comment>
<feature type="binding site" evidence="10">
    <location>
        <begin position="9"/>
        <end position="16"/>
    </location>
    <ligand>
        <name>ATP</name>
        <dbReference type="ChEBI" id="CHEBI:30616"/>
    </ligand>
</feature>
<dbReference type="GO" id="GO:0052381">
    <property type="term" value="F:tRNA dimethylallyltransferase activity"/>
    <property type="evidence" value="ECO:0007669"/>
    <property type="project" value="UniProtKB-UniRule"/>
</dbReference>
<keyword evidence="8 10" id="KW-0460">Magnesium</keyword>
<comment type="catalytic activity">
    <reaction evidence="9 10 11">
        <text>adenosine(37) in tRNA + dimethylallyl diphosphate = N(6)-dimethylallyladenosine(37) in tRNA + diphosphate</text>
        <dbReference type="Rhea" id="RHEA:26482"/>
        <dbReference type="Rhea" id="RHEA-COMP:10162"/>
        <dbReference type="Rhea" id="RHEA-COMP:10375"/>
        <dbReference type="ChEBI" id="CHEBI:33019"/>
        <dbReference type="ChEBI" id="CHEBI:57623"/>
        <dbReference type="ChEBI" id="CHEBI:74411"/>
        <dbReference type="ChEBI" id="CHEBI:74415"/>
        <dbReference type="EC" id="2.5.1.75"/>
    </reaction>
</comment>
<comment type="cofactor">
    <cofactor evidence="1 10">
        <name>Mg(2+)</name>
        <dbReference type="ChEBI" id="CHEBI:18420"/>
    </cofactor>
</comment>
<feature type="region of interest" description="Interaction with substrate tRNA" evidence="10">
    <location>
        <begin position="34"/>
        <end position="37"/>
    </location>
</feature>
<evidence type="ECO:0000256" key="13">
    <source>
        <dbReference type="RuleBase" id="RU003785"/>
    </source>
</evidence>
<evidence type="ECO:0000256" key="2">
    <source>
        <dbReference type="ARBA" id="ARBA00003213"/>
    </source>
</evidence>
<feature type="site" description="Interaction with substrate tRNA" evidence="10">
    <location>
        <position position="97"/>
    </location>
</feature>
<dbReference type="Pfam" id="PF01715">
    <property type="entry name" value="IPPT"/>
    <property type="match status" value="1"/>
</dbReference>
<organism evidence="14">
    <name type="scientific">uncultured proteobacterium RedeBAC7D11</name>
    <dbReference type="NCBI Taxonomy" id="295350"/>
    <lineage>
        <taxon>Bacteria</taxon>
        <taxon>Pseudomonadati</taxon>
        <taxon>Pseudomonadota</taxon>
        <taxon>environmental samples</taxon>
    </lineage>
</organism>
<proteinExistence type="inferred from homology"/>
<keyword evidence="6 10" id="KW-0547">Nucleotide-binding</keyword>
<keyword evidence="5 10" id="KW-0819">tRNA processing</keyword>
<evidence type="ECO:0000256" key="12">
    <source>
        <dbReference type="RuleBase" id="RU003784"/>
    </source>
</evidence>
<feature type="region of interest" description="Interaction with substrate tRNA" evidence="10">
    <location>
        <begin position="155"/>
        <end position="159"/>
    </location>
</feature>
<dbReference type="PANTHER" id="PTHR11088:SF60">
    <property type="entry name" value="TRNA DIMETHYLALLYLTRANSFERASE"/>
    <property type="match status" value="1"/>
</dbReference>
<feature type="binding site" evidence="10">
    <location>
        <begin position="11"/>
        <end position="16"/>
    </location>
    <ligand>
        <name>substrate</name>
    </ligand>
</feature>
<dbReference type="HAMAP" id="MF_00185">
    <property type="entry name" value="IPP_trans"/>
    <property type="match status" value="1"/>
</dbReference>
<dbReference type="Gene3D" id="3.40.50.300">
    <property type="entry name" value="P-loop containing nucleotide triphosphate hydrolases"/>
    <property type="match status" value="1"/>
</dbReference>
<name>Q5UF75_9PROT</name>
<protein>
    <recommendedName>
        <fullName evidence="10">tRNA dimethylallyltransferase</fullName>
        <ecNumber evidence="10">2.5.1.75</ecNumber>
    </recommendedName>
    <alternativeName>
        <fullName evidence="10">Dimethylallyl diphosphate:tRNA dimethylallyltransferase</fullName>
        <shortName evidence="10">DMAPP:tRNA dimethylallyltransferase</shortName>
        <shortName evidence="10">DMATase</shortName>
    </alternativeName>
    <alternativeName>
        <fullName evidence="10">Isopentenyl-diphosphate:tRNA isopentenyltransferase</fullName>
        <shortName evidence="10">IPP transferase</shortName>
        <shortName evidence="10">IPPT</shortName>
        <shortName evidence="10">IPTase</shortName>
    </alternativeName>
</protein>
<dbReference type="AlphaFoldDB" id="Q5UF75"/>